<dbReference type="Pfam" id="PF06769">
    <property type="entry name" value="YoeB_toxin"/>
    <property type="match status" value="1"/>
</dbReference>
<dbReference type="PANTHER" id="PTHR38039">
    <property type="entry name" value="TOXIN YOEB"/>
    <property type="match status" value="1"/>
</dbReference>
<evidence type="ECO:0000256" key="6">
    <source>
        <dbReference type="ARBA" id="ARBA00030388"/>
    </source>
</evidence>
<dbReference type="GO" id="GO:0016787">
    <property type="term" value="F:hydrolase activity"/>
    <property type="evidence" value="ECO:0007669"/>
    <property type="project" value="UniProtKB-KW"/>
</dbReference>
<dbReference type="GO" id="GO:0045892">
    <property type="term" value="P:negative regulation of DNA-templated transcription"/>
    <property type="evidence" value="ECO:0007669"/>
    <property type="project" value="TreeGrafter"/>
</dbReference>
<proteinExistence type="inferred from homology"/>
<keyword evidence="4" id="KW-0255">Endonuclease</keyword>
<evidence type="ECO:0000256" key="1">
    <source>
        <dbReference type="ARBA" id="ARBA00008172"/>
    </source>
</evidence>
<evidence type="ECO:0000313" key="7">
    <source>
        <dbReference type="EMBL" id="QOW60797.1"/>
    </source>
</evidence>
<dbReference type="InterPro" id="IPR007712">
    <property type="entry name" value="RelE/ParE_toxin"/>
</dbReference>
<evidence type="ECO:0000313" key="8">
    <source>
        <dbReference type="Proteomes" id="UP000593915"/>
    </source>
</evidence>
<keyword evidence="3" id="KW-0540">Nuclease</keyword>
<dbReference type="NCBIfam" id="TIGR02116">
    <property type="entry name" value="toxin_Txe_YoeB"/>
    <property type="match status" value="1"/>
</dbReference>
<dbReference type="NCBIfam" id="TIGR02385">
    <property type="entry name" value="RelE_StbE"/>
    <property type="match status" value="1"/>
</dbReference>
<dbReference type="EMBL" id="CP061839">
    <property type="protein sequence ID" value="QOW60797.1"/>
    <property type="molecule type" value="Genomic_DNA"/>
</dbReference>
<accession>A0A7S6WQC6</accession>
<comment type="similarity">
    <text evidence="1">Belongs to the YoeB family.</text>
</comment>
<gene>
    <name evidence="7" type="ORF">IFE08_13595</name>
</gene>
<sequence length="87" mass="10425">MKIQFDESAWEQFQYWQEQDKKTLKKINKLIEDISRNGNKGLGRPEPLKGNLTGLWSREIDKKNRLIYVIEDDTLTIIQCKNHYKDK</sequence>
<dbReference type="InterPro" id="IPR009614">
    <property type="entry name" value="YoeB_toxin"/>
</dbReference>
<organism evidence="7 8">
    <name type="scientific">Treponema pedis</name>
    <dbReference type="NCBI Taxonomy" id="409322"/>
    <lineage>
        <taxon>Bacteria</taxon>
        <taxon>Pseudomonadati</taxon>
        <taxon>Spirochaetota</taxon>
        <taxon>Spirochaetia</taxon>
        <taxon>Spirochaetales</taxon>
        <taxon>Treponemataceae</taxon>
        <taxon>Treponema</taxon>
    </lineage>
</organism>
<dbReference type="AlphaFoldDB" id="A0A7S6WQC6"/>
<keyword evidence="2" id="KW-1277">Toxin-antitoxin system</keyword>
<evidence type="ECO:0000256" key="2">
    <source>
        <dbReference type="ARBA" id="ARBA00022649"/>
    </source>
</evidence>
<evidence type="ECO:0000256" key="4">
    <source>
        <dbReference type="ARBA" id="ARBA00022759"/>
    </source>
</evidence>
<reference evidence="7 8" key="1">
    <citation type="submission" date="2020-09" db="EMBL/GenBank/DDBJ databases">
        <title>Characterization of Treponema spp. from bovine digital dermatitis in Korea.</title>
        <authorList>
            <person name="Espiritu H.M."/>
            <person name="Cho Y.I."/>
            <person name="Mamuad L."/>
        </authorList>
    </citation>
    <scope>NUCLEOTIDE SEQUENCE [LARGE SCALE GENOMIC DNA]</scope>
    <source>
        <strain evidence="7 8">KS1</strain>
    </source>
</reference>
<dbReference type="Gene3D" id="3.30.2310.20">
    <property type="entry name" value="RelE-like"/>
    <property type="match status" value="1"/>
</dbReference>
<dbReference type="Proteomes" id="UP000593915">
    <property type="component" value="Chromosome"/>
</dbReference>
<dbReference type="GO" id="GO:0006401">
    <property type="term" value="P:RNA catabolic process"/>
    <property type="evidence" value="ECO:0007669"/>
    <property type="project" value="InterPro"/>
</dbReference>
<dbReference type="SUPFAM" id="SSF143011">
    <property type="entry name" value="RelE-like"/>
    <property type="match status" value="1"/>
</dbReference>
<dbReference type="PANTHER" id="PTHR38039:SF1">
    <property type="entry name" value="TOXIN YOEB"/>
    <property type="match status" value="1"/>
</dbReference>
<keyword evidence="5" id="KW-0378">Hydrolase</keyword>
<evidence type="ECO:0000256" key="3">
    <source>
        <dbReference type="ARBA" id="ARBA00022722"/>
    </source>
</evidence>
<name>A0A7S6WQC6_9SPIR</name>
<evidence type="ECO:0000256" key="5">
    <source>
        <dbReference type="ARBA" id="ARBA00022801"/>
    </source>
</evidence>
<dbReference type="InterPro" id="IPR035093">
    <property type="entry name" value="RelE/ParE_toxin_dom_sf"/>
</dbReference>
<dbReference type="RefSeq" id="WP_024469427.1">
    <property type="nucleotide sequence ID" value="NZ_CP045670.1"/>
</dbReference>
<dbReference type="GO" id="GO:0004519">
    <property type="term" value="F:endonuclease activity"/>
    <property type="evidence" value="ECO:0007669"/>
    <property type="project" value="UniProtKB-KW"/>
</dbReference>
<protein>
    <recommendedName>
        <fullName evidence="6">Putative mRNA interferase YoeB</fullName>
    </recommendedName>
</protein>